<comment type="caution">
    <text evidence="2">The sequence shown here is derived from an EMBL/GenBank/DDBJ whole genome shotgun (WGS) entry which is preliminary data.</text>
</comment>
<keyword evidence="1" id="KW-0732">Signal</keyword>
<sequence>MLKRLLLAVAMAASTLIVTGTATAQASEPSVCAAAQRSAPAIDTARPAPSCMWRGDCYMCYSYRGARWETQYCE</sequence>
<protein>
    <submittedName>
        <fullName evidence="2">Uncharacterized protein</fullName>
    </submittedName>
</protein>
<feature type="signal peptide" evidence="1">
    <location>
        <begin position="1"/>
        <end position="24"/>
    </location>
</feature>
<dbReference type="Proteomes" id="UP000630097">
    <property type="component" value="Unassembled WGS sequence"/>
</dbReference>
<accession>A0A8J3PWV3</accession>
<dbReference type="RefSeq" id="WP_203885888.1">
    <property type="nucleotide sequence ID" value="NZ_BAABHH010000021.1"/>
</dbReference>
<proteinExistence type="predicted"/>
<gene>
    <name evidence="2" type="ORF">Pka01_56870</name>
</gene>
<dbReference type="EMBL" id="BONV01000031">
    <property type="protein sequence ID" value="GIG82560.1"/>
    <property type="molecule type" value="Genomic_DNA"/>
</dbReference>
<evidence type="ECO:0000313" key="2">
    <source>
        <dbReference type="EMBL" id="GIG82560.1"/>
    </source>
</evidence>
<name>A0A8J3PWV3_9ACTN</name>
<reference evidence="2 3" key="1">
    <citation type="submission" date="2021-01" db="EMBL/GenBank/DDBJ databases">
        <title>Whole genome shotgun sequence of Planotetraspora kaengkrachanensis NBRC 104272.</title>
        <authorList>
            <person name="Komaki H."/>
            <person name="Tamura T."/>
        </authorList>
    </citation>
    <scope>NUCLEOTIDE SEQUENCE [LARGE SCALE GENOMIC DNA]</scope>
    <source>
        <strain evidence="2 3">NBRC 104272</strain>
    </source>
</reference>
<dbReference type="AlphaFoldDB" id="A0A8J3PWV3"/>
<feature type="chain" id="PRO_5038701294" evidence="1">
    <location>
        <begin position="25"/>
        <end position="74"/>
    </location>
</feature>
<keyword evidence="3" id="KW-1185">Reference proteome</keyword>
<evidence type="ECO:0000256" key="1">
    <source>
        <dbReference type="SAM" id="SignalP"/>
    </source>
</evidence>
<organism evidence="2 3">
    <name type="scientific">Planotetraspora kaengkrachanensis</name>
    <dbReference type="NCBI Taxonomy" id="575193"/>
    <lineage>
        <taxon>Bacteria</taxon>
        <taxon>Bacillati</taxon>
        <taxon>Actinomycetota</taxon>
        <taxon>Actinomycetes</taxon>
        <taxon>Streptosporangiales</taxon>
        <taxon>Streptosporangiaceae</taxon>
        <taxon>Planotetraspora</taxon>
    </lineage>
</organism>
<evidence type="ECO:0000313" key="3">
    <source>
        <dbReference type="Proteomes" id="UP000630097"/>
    </source>
</evidence>